<comment type="similarity">
    <text evidence="3">Belongs to the UbiA prenyltransferase family.</text>
</comment>
<feature type="transmembrane region" description="Helical" evidence="10">
    <location>
        <begin position="90"/>
        <end position="111"/>
    </location>
</feature>
<evidence type="ECO:0000256" key="1">
    <source>
        <dbReference type="ARBA" id="ARBA00001946"/>
    </source>
</evidence>
<keyword evidence="7 10" id="KW-1133">Transmembrane helix</keyword>
<evidence type="ECO:0000256" key="5">
    <source>
        <dbReference type="ARBA" id="ARBA00022679"/>
    </source>
</evidence>
<dbReference type="CDD" id="cd13959">
    <property type="entry name" value="PT_UbiA_COQ2"/>
    <property type="match status" value="1"/>
</dbReference>
<keyword evidence="5" id="KW-0808">Transferase</keyword>
<evidence type="ECO:0000256" key="6">
    <source>
        <dbReference type="ARBA" id="ARBA00022692"/>
    </source>
</evidence>
<accession>A0ABQ3XU74</accession>
<keyword evidence="12" id="KW-1185">Reference proteome</keyword>
<dbReference type="PROSITE" id="PS00943">
    <property type="entry name" value="UBIA"/>
    <property type="match status" value="1"/>
</dbReference>
<evidence type="ECO:0000313" key="12">
    <source>
        <dbReference type="Proteomes" id="UP000612282"/>
    </source>
</evidence>
<comment type="cofactor">
    <cofactor evidence="1">
        <name>Mg(2+)</name>
        <dbReference type="ChEBI" id="CHEBI:18420"/>
    </cofactor>
</comment>
<dbReference type="InterPro" id="IPR006370">
    <property type="entry name" value="HB_polyprenyltransferase-like"/>
</dbReference>
<dbReference type="EMBL" id="BOMG01000162">
    <property type="protein sequence ID" value="GID62068.1"/>
    <property type="molecule type" value="Genomic_DNA"/>
</dbReference>
<dbReference type="Gene3D" id="1.20.120.1780">
    <property type="entry name" value="UbiA prenyltransferase"/>
    <property type="match status" value="1"/>
</dbReference>
<sequence length="290" mass="31564">MTNRAVERLGAYGRLLRLHRPVGIWLLMWPTLWALWTSSGGRPDGHVFAVFMAGTVLTRSAGCAINDLADRRYDGRVRRTRDRPLVTGEVSPVEAVVLCAVLGVVALAAVSTLNTRTRWLAVAAVALMVAYPLAKRFFPAPQLLLGVAFTWSVPMAYAAHGQPMPRPAWLLFTAGLLWTVAYDTMYAMADRADDRAIGIRSTAILLGSFDRPAIAVLQAAALVTLALVGRDLNYGLWFTGGLVVAAVLAARQQHLIRTRDPEACLRAFTSNNFVGMAVFAGIALEHLVPW</sequence>
<evidence type="ECO:0000256" key="3">
    <source>
        <dbReference type="ARBA" id="ARBA00005985"/>
    </source>
</evidence>
<feature type="transmembrane region" description="Helical" evidence="10">
    <location>
        <begin position="168"/>
        <end position="188"/>
    </location>
</feature>
<evidence type="ECO:0000313" key="11">
    <source>
        <dbReference type="EMBL" id="GID62068.1"/>
    </source>
</evidence>
<dbReference type="NCBIfam" id="TIGR01474">
    <property type="entry name" value="ubiA_proteo"/>
    <property type="match status" value="1"/>
</dbReference>
<keyword evidence="4" id="KW-0997">Cell inner membrane</keyword>
<dbReference type="RefSeq" id="WP_203810664.1">
    <property type="nucleotide sequence ID" value="NZ_BAAAQE010000094.1"/>
</dbReference>
<dbReference type="InterPro" id="IPR030470">
    <property type="entry name" value="UbiA_prenylTrfase_CS"/>
</dbReference>
<reference evidence="11 12" key="1">
    <citation type="submission" date="2021-01" db="EMBL/GenBank/DDBJ databases">
        <title>Whole genome shotgun sequence of Actinoplanes couchii NBRC 106145.</title>
        <authorList>
            <person name="Komaki H."/>
            <person name="Tamura T."/>
        </authorList>
    </citation>
    <scope>NUCLEOTIDE SEQUENCE [LARGE SCALE GENOMIC DNA]</scope>
    <source>
        <strain evidence="11 12">NBRC 106145</strain>
    </source>
</reference>
<gene>
    <name evidence="11" type="primary">ubiA_2</name>
    <name evidence="11" type="ORF">Aco03nite_104720</name>
</gene>
<evidence type="ECO:0000256" key="10">
    <source>
        <dbReference type="SAM" id="Phobius"/>
    </source>
</evidence>
<comment type="subcellular location">
    <subcellularLocation>
        <location evidence="2">Membrane</location>
        <topology evidence="2">Multi-pass membrane protein</topology>
    </subcellularLocation>
</comment>
<evidence type="ECO:0000256" key="4">
    <source>
        <dbReference type="ARBA" id="ARBA00022519"/>
    </source>
</evidence>
<dbReference type="Proteomes" id="UP000612282">
    <property type="component" value="Unassembled WGS sequence"/>
</dbReference>
<evidence type="ECO:0000256" key="8">
    <source>
        <dbReference type="ARBA" id="ARBA00023136"/>
    </source>
</evidence>
<feature type="transmembrane region" description="Helical" evidence="10">
    <location>
        <begin position="18"/>
        <end position="36"/>
    </location>
</feature>
<dbReference type="Pfam" id="PF01040">
    <property type="entry name" value="UbiA"/>
    <property type="match status" value="1"/>
</dbReference>
<dbReference type="InterPro" id="IPR044878">
    <property type="entry name" value="UbiA_sf"/>
</dbReference>
<dbReference type="PANTHER" id="PTHR11048:SF28">
    <property type="entry name" value="4-HYDROXYBENZOATE POLYPRENYLTRANSFERASE, MITOCHONDRIAL"/>
    <property type="match status" value="1"/>
</dbReference>
<dbReference type="HAMAP" id="MF_01635">
    <property type="entry name" value="UbiA"/>
    <property type="match status" value="1"/>
</dbReference>
<keyword evidence="6 10" id="KW-0812">Transmembrane</keyword>
<keyword evidence="8 10" id="KW-0472">Membrane</keyword>
<feature type="transmembrane region" description="Helical" evidence="10">
    <location>
        <begin position="48"/>
        <end position="69"/>
    </location>
</feature>
<protein>
    <recommendedName>
        <fullName evidence="9">4-hydroxybenzoate octaprenyltransferase</fullName>
        <ecNumber evidence="9">2.5.1.39</ecNumber>
    </recommendedName>
</protein>
<keyword evidence="4" id="KW-1003">Cell membrane</keyword>
<proteinExistence type="inferred from homology"/>
<dbReference type="InterPro" id="IPR039653">
    <property type="entry name" value="Prenyltransferase"/>
</dbReference>
<dbReference type="InterPro" id="IPR000537">
    <property type="entry name" value="UbiA_prenyltransferase"/>
</dbReference>
<dbReference type="EC" id="2.5.1.39" evidence="9"/>
<name>A0ABQ3XU74_9ACTN</name>
<evidence type="ECO:0000256" key="2">
    <source>
        <dbReference type="ARBA" id="ARBA00004141"/>
    </source>
</evidence>
<comment type="caution">
    <text evidence="11">The sequence shown here is derived from an EMBL/GenBank/DDBJ whole genome shotgun (WGS) entry which is preliminary data.</text>
</comment>
<organism evidence="11 12">
    <name type="scientific">Actinoplanes couchii</name>
    <dbReference type="NCBI Taxonomy" id="403638"/>
    <lineage>
        <taxon>Bacteria</taxon>
        <taxon>Bacillati</taxon>
        <taxon>Actinomycetota</taxon>
        <taxon>Actinomycetes</taxon>
        <taxon>Micromonosporales</taxon>
        <taxon>Micromonosporaceae</taxon>
        <taxon>Actinoplanes</taxon>
    </lineage>
</organism>
<dbReference type="Gene3D" id="1.10.357.140">
    <property type="entry name" value="UbiA prenyltransferase"/>
    <property type="match status" value="1"/>
</dbReference>
<evidence type="ECO:0000256" key="7">
    <source>
        <dbReference type="ARBA" id="ARBA00022989"/>
    </source>
</evidence>
<evidence type="ECO:0000256" key="9">
    <source>
        <dbReference type="NCBIfam" id="TIGR01474"/>
    </source>
</evidence>
<dbReference type="PANTHER" id="PTHR11048">
    <property type="entry name" value="PRENYLTRANSFERASES"/>
    <property type="match status" value="1"/>
</dbReference>
<feature type="transmembrane region" description="Helical" evidence="10">
    <location>
        <begin position="143"/>
        <end position="162"/>
    </location>
</feature>
<feature type="transmembrane region" description="Helical" evidence="10">
    <location>
        <begin position="234"/>
        <end position="251"/>
    </location>
</feature>